<reference evidence="2 3" key="1">
    <citation type="submission" date="2024-04" db="EMBL/GenBank/DDBJ databases">
        <title>Complete genome sequence of Fusarium acuminatum.</title>
        <authorList>
            <person name="Lan B."/>
        </authorList>
    </citation>
    <scope>NUCLEOTIDE SEQUENCE [LARGE SCALE GENOMIC DNA]</scope>
    <source>
        <strain evidence="2">1A</strain>
    </source>
</reference>
<name>A0ABZ2WXG0_9HYPO</name>
<evidence type="ECO:0000313" key="3">
    <source>
        <dbReference type="Proteomes" id="UP001489902"/>
    </source>
</evidence>
<evidence type="ECO:0000313" key="2">
    <source>
        <dbReference type="EMBL" id="WZH45236.1"/>
    </source>
</evidence>
<feature type="region of interest" description="Disordered" evidence="1">
    <location>
        <begin position="171"/>
        <end position="212"/>
    </location>
</feature>
<feature type="compositionally biased region" description="Basic residues" evidence="1">
    <location>
        <begin position="35"/>
        <end position="50"/>
    </location>
</feature>
<feature type="region of interest" description="Disordered" evidence="1">
    <location>
        <begin position="30"/>
        <end position="58"/>
    </location>
</feature>
<dbReference type="EMBL" id="CP151262">
    <property type="protein sequence ID" value="WZH45236.1"/>
    <property type="molecule type" value="Genomic_DNA"/>
</dbReference>
<feature type="compositionally biased region" description="Acidic residues" evidence="1">
    <location>
        <begin position="177"/>
        <end position="192"/>
    </location>
</feature>
<keyword evidence="3" id="KW-1185">Reference proteome</keyword>
<feature type="compositionally biased region" description="Basic and acidic residues" evidence="1">
    <location>
        <begin position="193"/>
        <end position="207"/>
    </location>
</feature>
<feature type="region of interest" description="Disordered" evidence="1">
    <location>
        <begin position="228"/>
        <end position="277"/>
    </location>
</feature>
<gene>
    <name evidence="2" type="ORF">QYS62_006279</name>
</gene>
<sequence length="466" mass="52370">MHSSMRRARRLQTVDIDELSDYKLGVASMADNIAPKRRGRPPKPRPRKKPSTSSFCGKRVGDASRTVLRLSGQWPWDLTSGFLPKRWGVEILENLRKLLRIAHRQVATVDYGHNFQVVKEYLQECATKRNARHPHLKNSDVIDACDYFSIDNYRSEAVQTTTSRTRIRRVTTLLSSSEDDGEDHNGDEDYEDHSDGEIDSHEVSARDEWEDWGDYDGFTEDEETAMGGMVATGKRSRSSSVLSRAPKRACTSDADTAGNDTNGVVSPDALPSSTREVARQKELDAATRSLQDITASIQANESSALQESTSNKIIDTLCSDMKRYETEREKILKGRRFVQDHHEDMALGSEDMAKTMRQYEVRLDECNQLIAQANADVLEELGQVAQKEIDLKAEERRLCVHHQKAIEEVTRCQTIGTLMRLGSSGMTTLLLQLEERNVNLVGLAEAIMAESAVAAREQHSPTNDFP</sequence>
<organism evidence="2 3">
    <name type="scientific">Fusarium acuminatum</name>
    <dbReference type="NCBI Taxonomy" id="5515"/>
    <lineage>
        <taxon>Eukaryota</taxon>
        <taxon>Fungi</taxon>
        <taxon>Dikarya</taxon>
        <taxon>Ascomycota</taxon>
        <taxon>Pezizomycotina</taxon>
        <taxon>Sordariomycetes</taxon>
        <taxon>Hypocreomycetidae</taxon>
        <taxon>Hypocreales</taxon>
        <taxon>Nectriaceae</taxon>
        <taxon>Fusarium</taxon>
        <taxon>Fusarium tricinctum species complex</taxon>
    </lineage>
</organism>
<proteinExistence type="predicted"/>
<accession>A0ABZ2WXG0</accession>
<protein>
    <submittedName>
        <fullName evidence="2">Uncharacterized protein</fullName>
    </submittedName>
</protein>
<evidence type="ECO:0000256" key="1">
    <source>
        <dbReference type="SAM" id="MobiDB-lite"/>
    </source>
</evidence>
<dbReference type="Proteomes" id="UP001489902">
    <property type="component" value="Chromosome 3"/>
</dbReference>